<feature type="transmembrane region" description="Helical" evidence="1">
    <location>
        <begin position="12"/>
        <end position="33"/>
    </location>
</feature>
<keyword evidence="3" id="KW-1185">Reference proteome</keyword>
<evidence type="ECO:0000256" key="1">
    <source>
        <dbReference type="SAM" id="Phobius"/>
    </source>
</evidence>
<proteinExistence type="predicted"/>
<feature type="transmembrane region" description="Helical" evidence="1">
    <location>
        <begin position="110"/>
        <end position="130"/>
    </location>
</feature>
<dbReference type="AlphaFoldDB" id="A0A3G9JW31"/>
<keyword evidence="1" id="KW-0812">Transmembrane</keyword>
<organism evidence="2 3">
    <name type="scientific">Parolsenella catena</name>
    <dbReference type="NCBI Taxonomy" id="2003188"/>
    <lineage>
        <taxon>Bacteria</taxon>
        <taxon>Bacillati</taxon>
        <taxon>Actinomycetota</taxon>
        <taxon>Coriobacteriia</taxon>
        <taxon>Coriobacteriales</taxon>
        <taxon>Atopobiaceae</taxon>
        <taxon>Parolsenella</taxon>
    </lineage>
</organism>
<dbReference type="KEGG" id="pcat:Pcatena_02540"/>
<protein>
    <submittedName>
        <fullName evidence="2">Uncharacterized protein</fullName>
    </submittedName>
</protein>
<accession>A0A3G9JW31</accession>
<dbReference type="GeneID" id="88848403"/>
<gene>
    <name evidence="2" type="ORF">Pcatena_02540</name>
</gene>
<keyword evidence="1" id="KW-1133">Transmembrane helix</keyword>
<dbReference type="Proteomes" id="UP000273154">
    <property type="component" value="Chromosome"/>
</dbReference>
<dbReference type="EMBL" id="AP019367">
    <property type="protein sequence ID" value="BBH49667.1"/>
    <property type="molecule type" value="Genomic_DNA"/>
</dbReference>
<feature type="transmembrane region" description="Helical" evidence="1">
    <location>
        <begin position="78"/>
        <end position="98"/>
    </location>
</feature>
<name>A0A3G9JW31_9ACTN</name>
<dbReference type="RefSeq" id="WP_126420938.1">
    <property type="nucleotide sequence ID" value="NZ_AP019367.1"/>
</dbReference>
<feature type="transmembrane region" description="Helical" evidence="1">
    <location>
        <begin position="45"/>
        <end position="66"/>
    </location>
</feature>
<sequence>MSSSQKTVKIISFLLFAVAVLFYVVGGVMLAGAGSLDDSARSTAFTLSMVLFFEGLVYVVYAGLGIRGANNPRKIGGFRVLSVFAIVIDALNIGSSAMSNPASLAQPTSLIVYASLVLSVAGFVASGRVVKELDR</sequence>
<reference evidence="3" key="1">
    <citation type="submission" date="2018-11" db="EMBL/GenBank/DDBJ databases">
        <title>Comparative genomics of Parolsenella catena and Libanicoccus massiliensis: Reclassification of Libanicoccus massiliensis as Parolsenella massiliensis comb. nov.</title>
        <authorList>
            <person name="Sakamoto M."/>
            <person name="Ikeyama N."/>
            <person name="Murakami T."/>
            <person name="Mori H."/>
            <person name="Yuki M."/>
            <person name="Ohkuma M."/>
        </authorList>
    </citation>
    <scope>NUCLEOTIDE SEQUENCE [LARGE SCALE GENOMIC DNA]</scope>
    <source>
        <strain evidence="3">JCM 31932</strain>
    </source>
</reference>
<dbReference type="OrthoDB" id="3191805at2"/>
<evidence type="ECO:0000313" key="2">
    <source>
        <dbReference type="EMBL" id="BBH49667.1"/>
    </source>
</evidence>
<keyword evidence="1" id="KW-0472">Membrane</keyword>
<evidence type="ECO:0000313" key="3">
    <source>
        <dbReference type="Proteomes" id="UP000273154"/>
    </source>
</evidence>